<protein>
    <recommendedName>
        <fullName evidence="1">RNase H type-1 domain-containing protein</fullName>
    </recommendedName>
</protein>
<dbReference type="Pfam" id="PF13456">
    <property type="entry name" value="RVT_3"/>
    <property type="match status" value="1"/>
</dbReference>
<name>A0AAW2CCH4_9ROSI</name>
<dbReference type="PROSITE" id="PS50879">
    <property type="entry name" value="RNASE_H_1"/>
    <property type="match status" value="1"/>
</dbReference>
<comment type="caution">
    <text evidence="2">The sequence shown here is derived from an EMBL/GenBank/DDBJ whole genome shotgun (WGS) entry which is preliminary data.</text>
</comment>
<evidence type="ECO:0000313" key="2">
    <source>
        <dbReference type="EMBL" id="KAK9995368.1"/>
    </source>
</evidence>
<accession>A0AAW2CCH4</accession>
<dbReference type="PANTHER" id="PTHR47723">
    <property type="entry name" value="OS05G0353850 PROTEIN"/>
    <property type="match status" value="1"/>
</dbReference>
<dbReference type="InterPro" id="IPR036397">
    <property type="entry name" value="RNaseH_sf"/>
</dbReference>
<dbReference type="InterPro" id="IPR012337">
    <property type="entry name" value="RNaseH-like_sf"/>
</dbReference>
<proteinExistence type="predicted"/>
<dbReference type="PANTHER" id="PTHR47723:SF19">
    <property type="entry name" value="POLYNUCLEOTIDYL TRANSFERASE, RIBONUCLEASE H-LIKE SUPERFAMILY PROTEIN"/>
    <property type="match status" value="1"/>
</dbReference>
<dbReference type="Proteomes" id="UP001459277">
    <property type="component" value="Unassembled WGS sequence"/>
</dbReference>
<evidence type="ECO:0000313" key="3">
    <source>
        <dbReference type="Proteomes" id="UP001459277"/>
    </source>
</evidence>
<feature type="domain" description="RNase H type-1" evidence="1">
    <location>
        <begin position="17"/>
        <end position="96"/>
    </location>
</feature>
<dbReference type="GO" id="GO:0004523">
    <property type="term" value="F:RNA-DNA hybrid ribonuclease activity"/>
    <property type="evidence" value="ECO:0007669"/>
    <property type="project" value="InterPro"/>
</dbReference>
<reference evidence="2 3" key="1">
    <citation type="submission" date="2024-01" db="EMBL/GenBank/DDBJ databases">
        <title>A telomere-to-telomere, gap-free genome of sweet tea (Lithocarpus litseifolius).</title>
        <authorList>
            <person name="Zhou J."/>
        </authorList>
    </citation>
    <scope>NUCLEOTIDE SEQUENCE [LARGE SCALE GENOMIC DNA]</scope>
    <source>
        <strain evidence="2">Zhou-2022a</strain>
        <tissue evidence="2">Leaf</tissue>
    </source>
</reference>
<dbReference type="AlphaFoldDB" id="A0AAW2CCH4"/>
<organism evidence="2 3">
    <name type="scientific">Lithocarpus litseifolius</name>
    <dbReference type="NCBI Taxonomy" id="425828"/>
    <lineage>
        <taxon>Eukaryota</taxon>
        <taxon>Viridiplantae</taxon>
        <taxon>Streptophyta</taxon>
        <taxon>Embryophyta</taxon>
        <taxon>Tracheophyta</taxon>
        <taxon>Spermatophyta</taxon>
        <taxon>Magnoliopsida</taxon>
        <taxon>eudicotyledons</taxon>
        <taxon>Gunneridae</taxon>
        <taxon>Pentapetalae</taxon>
        <taxon>rosids</taxon>
        <taxon>fabids</taxon>
        <taxon>Fagales</taxon>
        <taxon>Fagaceae</taxon>
        <taxon>Lithocarpus</taxon>
    </lineage>
</organism>
<dbReference type="Gene3D" id="3.30.420.10">
    <property type="entry name" value="Ribonuclease H-like superfamily/Ribonuclease H"/>
    <property type="match status" value="1"/>
</dbReference>
<dbReference type="CDD" id="cd06222">
    <property type="entry name" value="RNase_H_like"/>
    <property type="match status" value="1"/>
</dbReference>
<dbReference type="InterPro" id="IPR053151">
    <property type="entry name" value="RNase_H-like"/>
</dbReference>
<evidence type="ECO:0000259" key="1">
    <source>
        <dbReference type="PROSITE" id="PS50879"/>
    </source>
</evidence>
<dbReference type="GO" id="GO:0003676">
    <property type="term" value="F:nucleic acid binding"/>
    <property type="evidence" value="ECO:0007669"/>
    <property type="project" value="InterPro"/>
</dbReference>
<dbReference type="EMBL" id="JAZDWU010000007">
    <property type="protein sequence ID" value="KAK9995368.1"/>
    <property type="molecule type" value="Genomic_DNA"/>
</dbReference>
<dbReference type="InterPro" id="IPR002156">
    <property type="entry name" value="RNaseH_domain"/>
</dbReference>
<keyword evidence="3" id="KW-1185">Reference proteome</keyword>
<dbReference type="SUPFAM" id="SSF53098">
    <property type="entry name" value="Ribonuclease H-like"/>
    <property type="match status" value="1"/>
</dbReference>
<sequence>MGMVMMMGGWDLKDLRDVGKCFYYADGLSLGNPGRVGGGGLISDAHGGWIKGFTRNIGVVTSVEAELWALRDGLALCLSLNILAVEIETNARVVFD</sequence>
<gene>
    <name evidence="2" type="ORF">SO802_020054</name>
</gene>
<dbReference type="InterPro" id="IPR044730">
    <property type="entry name" value="RNase_H-like_dom_plant"/>
</dbReference>